<protein>
    <submittedName>
        <fullName evidence="1">Uncharacterized protein</fullName>
    </submittedName>
</protein>
<dbReference type="EMBL" id="FOTS01000042">
    <property type="protein sequence ID" value="SFM11507.1"/>
    <property type="molecule type" value="Genomic_DNA"/>
</dbReference>
<gene>
    <name evidence="1" type="ORF">SAMN04490355_10428</name>
</gene>
<sequence length="361" mass="41852">MIHSDLNIQFIAKPCTNFKVYYYDYTNSKTLLGAPAIYLSDKENLSDLPSNIAAEFVNISWEYTGEENCKVTDSEIQKAIADLINYYKLGNNLTIGKNVNLEPLFDFASTYGMIAEKWINHDAKNCSSLNLLIDHINTAMIISDIMSKNIKDKVTFPSIYNNLVNAVKNYTSCKKDSTYYCLFQNNRMVVAGTKELDIEKLGLYFTFPVTMQMLKYIREEYEEAEDTHEPYDMFIDDLRISAVQSIVRNIERKIKLKTVTDGAKIHFIGIINSPTAYQLLCLKPNTSKYDKKEYQREYCKKTYPKLSSYFRSKYYNQKISKEQYEKALELAKVECNDAKKTNSYPKYESIKKYILQEIGGK</sequence>
<dbReference type="RefSeq" id="WP_090941117.1">
    <property type="nucleotide sequence ID" value="NZ_FOTS01000042.1"/>
</dbReference>
<evidence type="ECO:0000313" key="2">
    <source>
        <dbReference type="Proteomes" id="UP000199520"/>
    </source>
</evidence>
<organism evidence="1 2">
    <name type="scientific">Pelosinus propionicus DSM 13327</name>
    <dbReference type="NCBI Taxonomy" id="1123291"/>
    <lineage>
        <taxon>Bacteria</taxon>
        <taxon>Bacillati</taxon>
        <taxon>Bacillota</taxon>
        <taxon>Negativicutes</taxon>
        <taxon>Selenomonadales</taxon>
        <taxon>Sporomusaceae</taxon>
        <taxon>Pelosinus</taxon>
    </lineage>
</organism>
<accession>A0A1I4N881</accession>
<keyword evidence="2" id="KW-1185">Reference proteome</keyword>
<dbReference type="STRING" id="1123291.SAMN04490355_10428"/>
<name>A0A1I4N881_9FIRM</name>
<dbReference type="Proteomes" id="UP000199520">
    <property type="component" value="Unassembled WGS sequence"/>
</dbReference>
<proteinExistence type="predicted"/>
<evidence type="ECO:0000313" key="1">
    <source>
        <dbReference type="EMBL" id="SFM11507.1"/>
    </source>
</evidence>
<dbReference type="AlphaFoldDB" id="A0A1I4N881"/>
<reference evidence="2" key="1">
    <citation type="submission" date="2016-10" db="EMBL/GenBank/DDBJ databases">
        <authorList>
            <person name="Varghese N."/>
            <person name="Submissions S."/>
        </authorList>
    </citation>
    <scope>NUCLEOTIDE SEQUENCE [LARGE SCALE GENOMIC DNA]</scope>
    <source>
        <strain evidence="2">DSM 13327</strain>
    </source>
</reference>